<gene>
    <name evidence="6" type="ORF">SAMN05661077_0576</name>
</gene>
<dbReference type="Gene3D" id="1.10.760.10">
    <property type="entry name" value="Cytochrome c-like domain"/>
    <property type="match status" value="1"/>
</dbReference>
<dbReference type="InterPro" id="IPR009056">
    <property type="entry name" value="Cyt_c-like_dom"/>
</dbReference>
<keyword evidence="1 4" id="KW-0349">Heme</keyword>
<dbReference type="InterPro" id="IPR036909">
    <property type="entry name" value="Cyt_c-like_dom_sf"/>
</dbReference>
<proteinExistence type="predicted"/>
<reference evidence="7" key="1">
    <citation type="submission" date="2016-10" db="EMBL/GenBank/DDBJ databases">
        <authorList>
            <person name="Varghese N."/>
        </authorList>
    </citation>
    <scope>NUCLEOTIDE SEQUENCE [LARGE SCALE GENOMIC DNA]</scope>
    <source>
        <strain evidence="7">HL 19</strain>
    </source>
</reference>
<evidence type="ECO:0000259" key="5">
    <source>
        <dbReference type="PROSITE" id="PS51007"/>
    </source>
</evidence>
<evidence type="ECO:0000256" key="2">
    <source>
        <dbReference type="ARBA" id="ARBA00022723"/>
    </source>
</evidence>
<sequence>MDERSRRARTLLGTFFLPAALMLAGGFSPEIRAQSTAEAAKGQKIFFKVCVQCHTLKEKSQASGPGLGGVLNRVPSEEWLLKWLEDPEAMVDSGDAYAQSIADDYPLDMPKLEVMQKESNREAIVTFLKEVPDAPEN</sequence>
<evidence type="ECO:0000256" key="3">
    <source>
        <dbReference type="ARBA" id="ARBA00023004"/>
    </source>
</evidence>
<protein>
    <submittedName>
        <fullName evidence="6">Cytochrome c2</fullName>
    </submittedName>
</protein>
<evidence type="ECO:0000256" key="4">
    <source>
        <dbReference type="PROSITE-ProRule" id="PRU00433"/>
    </source>
</evidence>
<keyword evidence="3 4" id="KW-0408">Iron</keyword>
<dbReference type="GO" id="GO:0020037">
    <property type="term" value="F:heme binding"/>
    <property type="evidence" value="ECO:0007669"/>
    <property type="project" value="InterPro"/>
</dbReference>
<dbReference type="OrthoDB" id="9805828at2"/>
<dbReference type="GO" id="GO:0046872">
    <property type="term" value="F:metal ion binding"/>
    <property type="evidence" value="ECO:0007669"/>
    <property type="project" value="UniProtKB-KW"/>
</dbReference>
<dbReference type="AlphaFoldDB" id="A0A1G5AWQ1"/>
<organism evidence="6 7">
    <name type="scientific">Thiohalorhabdus denitrificans</name>
    <dbReference type="NCBI Taxonomy" id="381306"/>
    <lineage>
        <taxon>Bacteria</taxon>
        <taxon>Pseudomonadati</taxon>
        <taxon>Pseudomonadota</taxon>
        <taxon>Gammaproteobacteria</taxon>
        <taxon>Thiohalorhabdales</taxon>
        <taxon>Thiohalorhabdaceae</taxon>
        <taxon>Thiohalorhabdus</taxon>
    </lineage>
</organism>
<evidence type="ECO:0000313" key="7">
    <source>
        <dbReference type="Proteomes" id="UP000183104"/>
    </source>
</evidence>
<dbReference type="Pfam" id="PF00034">
    <property type="entry name" value="Cytochrom_C"/>
    <property type="match status" value="1"/>
</dbReference>
<evidence type="ECO:0000256" key="1">
    <source>
        <dbReference type="ARBA" id="ARBA00022617"/>
    </source>
</evidence>
<name>A0A1G5AWQ1_9GAMM</name>
<dbReference type="RefSeq" id="WP_054966293.1">
    <property type="nucleotide sequence ID" value="NZ_FMUN01000001.1"/>
</dbReference>
<dbReference type="GO" id="GO:0009055">
    <property type="term" value="F:electron transfer activity"/>
    <property type="evidence" value="ECO:0007669"/>
    <property type="project" value="InterPro"/>
</dbReference>
<dbReference type="EMBL" id="FMUN01000001">
    <property type="protein sequence ID" value="SCX82266.1"/>
    <property type="molecule type" value="Genomic_DNA"/>
</dbReference>
<dbReference type="SUPFAM" id="SSF46626">
    <property type="entry name" value="Cytochrome c"/>
    <property type="match status" value="1"/>
</dbReference>
<keyword evidence="7" id="KW-1185">Reference proteome</keyword>
<accession>A0A1G5AWQ1</accession>
<evidence type="ECO:0000313" key="6">
    <source>
        <dbReference type="EMBL" id="SCX82266.1"/>
    </source>
</evidence>
<dbReference type="Proteomes" id="UP000183104">
    <property type="component" value="Unassembled WGS sequence"/>
</dbReference>
<dbReference type="PROSITE" id="PS51007">
    <property type="entry name" value="CYTC"/>
    <property type="match status" value="1"/>
</dbReference>
<keyword evidence="2 4" id="KW-0479">Metal-binding</keyword>
<feature type="domain" description="Cytochrome c" evidence="5">
    <location>
        <begin position="37"/>
        <end position="132"/>
    </location>
</feature>